<accession>A0A561W882</accession>
<organism evidence="1 2">
    <name type="scientific">Micromonospora taraxaci</name>
    <dbReference type="NCBI Taxonomy" id="1316803"/>
    <lineage>
        <taxon>Bacteria</taxon>
        <taxon>Bacillati</taxon>
        <taxon>Actinomycetota</taxon>
        <taxon>Actinomycetes</taxon>
        <taxon>Micromonosporales</taxon>
        <taxon>Micromonosporaceae</taxon>
        <taxon>Micromonospora</taxon>
    </lineage>
</organism>
<gene>
    <name evidence="1" type="ORF">FHU34_115485</name>
</gene>
<name>A0A561W882_9ACTN</name>
<protein>
    <submittedName>
        <fullName evidence="1">Uncharacterized protein</fullName>
    </submittedName>
</protein>
<keyword evidence="2" id="KW-1185">Reference proteome</keyword>
<dbReference type="EMBL" id="VIWZ01000001">
    <property type="protein sequence ID" value="TWG20091.1"/>
    <property type="molecule type" value="Genomic_DNA"/>
</dbReference>
<proteinExistence type="predicted"/>
<dbReference type="AlphaFoldDB" id="A0A561W882"/>
<comment type="caution">
    <text evidence="1">The sequence shown here is derived from an EMBL/GenBank/DDBJ whole genome shotgun (WGS) entry which is preliminary data.</text>
</comment>
<dbReference type="Proteomes" id="UP000317685">
    <property type="component" value="Unassembled WGS sequence"/>
</dbReference>
<evidence type="ECO:0000313" key="1">
    <source>
        <dbReference type="EMBL" id="TWG20091.1"/>
    </source>
</evidence>
<reference evidence="1 2" key="1">
    <citation type="submission" date="2019-06" db="EMBL/GenBank/DDBJ databases">
        <title>Sequencing the genomes of 1000 actinobacteria strains.</title>
        <authorList>
            <person name="Klenk H.-P."/>
        </authorList>
    </citation>
    <scope>NUCLEOTIDE SEQUENCE [LARGE SCALE GENOMIC DNA]</scope>
    <source>
        <strain evidence="1 2">DSM 45885</strain>
    </source>
</reference>
<evidence type="ECO:0000313" key="2">
    <source>
        <dbReference type="Proteomes" id="UP000317685"/>
    </source>
</evidence>
<sequence length="202" mass="21523">MMARLSKSRGQTFDSVLRAAEVDQSEIEVAGPSALRRLAPVLGVHPADLLVLAGLDVPSDLAPCAAPVGSILDHLVKTALRLPVEQREHLLGAARSMPLPESAAPIVRGRDPFPYGPGAVIVRLLRNRNLDSLNSAKMVYRLAGIGPLSAATINVVGLGRKELDPQLLFAFATVLSYRVEDLAALLDIELPQTFPPADTASR</sequence>